<dbReference type="PANTHER" id="PTHR48063:SF98">
    <property type="entry name" value="LRR RECEPTOR-LIKE SERINE_THREONINE-PROTEIN KINASE FLS2"/>
    <property type="match status" value="1"/>
</dbReference>
<keyword evidence="4" id="KW-0732">Signal</keyword>
<dbReference type="AlphaFoldDB" id="A0A2P5FS79"/>
<dbReference type="Pfam" id="PF00560">
    <property type="entry name" value="LRR_1"/>
    <property type="match status" value="2"/>
</dbReference>
<dbReference type="FunFam" id="3.80.10.10:FF:000041">
    <property type="entry name" value="LRR receptor-like serine/threonine-protein kinase ERECTA"/>
    <property type="match status" value="1"/>
</dbReference>
<evidence type="ECO:0000256" key="8">
    <source>
        <dbReference type="ARBA" id="ARBA00023170"/>
    </source>
</evidence>
<dbReference type="InterPro" id="IPR046956">
    <property type="entry name" value="RLP23-like"/>
</dbReference>
<keyword evidence="2" id="KW-0433">Leucine-rich repeat</keyword>
<evidence type="ECO:0000256" key="3">
    <source>
        <dbReference type="ARBA" id="ARBA00022692"/>
    </source>
</evidence>
<accession>A0A2P5FS79</accession>
<dbReference type="InterPro" id="IPR001611">
    <property type="entry name" value="Leu-rich_rpt"/>
</dbReference>
<keyword evidence="6" id="KW-1133">Transmembrane helix</keyword>
<feature type="non-terminal residue" evidence="10">
    <location>
        <position position="1"/>
    </location>
</feature>
<evidence type="ECO:0000313" key="10">
    <source>
        <dbReference type="EMBL" id="POO00614.1"/>
    </source>
</evidence>
<dbReference type="STRING" id="63057.A0A2P5FS79"/>
<dbReference type="Proteomes" id="UP000237000">
    <property type="component" value="Unassembled WGS sequence"/>
</dbReference>
<sequence>IKTLHLGYNNLTGDIPSSLINCTELVVLDVGENKLSAPVPTWISNITNLVILGLRSNHFYGSIPSSLCNIQNLQLLDLSSNNLSGSLPNCLGNFTAMKTSGSVKMNIEQDYVVKLDYAFATSMGIYQDEILLVWKGKLSKYGSILRLLLSIDLSSNNIMGEIPREITKLVGLQAHNSRACILVRT</sequence>
<evidence type="ECO:0000256" key="1">
    <source>
        <dbReference type="ARBA" id="ARBA00004479"/>
    </source>
</evidence>
<dbReference type="InterPro" id="IPR032675">
    <property type="entry name" value="LRR_dom_sf"/>
</dbReference>
<evidence type="ECO:0000256" key="6">
    <source>
        <dbReference type="ARBA" id="ARBA00022989"/>
    </source>
</evidence>
<organism evidence="10 11">
    <name type="scientific">Trema orientale</name>
    <name type="common">Charcoal tree</name>
    <name type="synonym">Celtis orientalis</name>
    <dbReference type="NCBI Taxonomy" id="63057"/>
    <lineage>
        <taxon>Eukaryota</taxon>
        <taxon>Viridiplantae</taxon>
        <taxon>Streptophyta</taxon>
        <taxon>Embryophyta</taxon>
        <taxon>Tracheophyta</taxon>
        <taxon>Spermatophyta</taxon>
        <taxon>Magnoliopsida</taxon>
        <taxon>eudicotyledons</taxon>
        <taxon>Gunneridae</taxon>
        <taxon>Pentapetalae</taxon>
        <taxon>rosids</taxon>
        <taxon>fabids</taxon>
        <taxon>Rosales</taxon>
        <taxon>Cannabaceae</taxon>
        <taxon>Trema</taxon>
    </lineage>
</organism>
<dbReference type="Pfam" id="PF13855">
    <property type="entry name" value="LRR_8"/>
    <property type="match status" value="1"/>
</dbReference>
<dbReference type="EMBL" id="JXTC01000012">
    <property type="protein sequence ID" value="POO00614.1"/>
    <property type="molecule type" value="Genomic_DNA"/>
</dbReference>
<proteinExistence type="predicted"/>
<dbReference type="GO" id="GO:0016020">
    <property type="term" value="C:membrane"/>
    <property type="evidence" value="ECO:0007669"/>
    <property type="project" value="UniProtKB-SubCell"/>
</dbReference>
<comment type="subcellular location">
    <subcellularLocation>
        <location evidence="1">Membrane</location>
        <topology evidence="1">Single-pass type I membrane protein</topology>
    </subcellularLocation>
</comment>
<keyword evidence="3" id="KW-0812">Transmembrane</keyword>
<dbReference type="PRINTS" id="PR00019">
    <property type="entry name" value="LEURICHRPT"/>
</dbReference>
<name>A0A2P5FS79_TREOI</name>
<evidence type="ECO:0000256" key="4">
    <source>
        <dbReference type="ARBA" id="ARBA00022729"/>
    </source>
</evidence>
<dbReference type="Gene3D" id="3.80.10.10">
    <property type="entry name" value="Ribonuclease Inhibitor"/>
    <property type="match status" value="1"/>
</dbReference>
<reference evidence="11" key="1">
    <citation type="submission" date="2016-06" db="EMBL/GenBank/DDBJ databases">
        <title>Parallel loss of symbiosis genes in relatives of nitrogen-fixing non-legume Parasponia.</title>
        <authorList>
            <person name="Van Velzen R."/>
            <person name="Holmer R."/>
            <person name="Bu F."/>
            <person name="Rutten L."/>
            <person name="Van Zeijl A."/>
            <person name="Liu W."/>
            <person name="Santuari L."/>
            <person name="Cao Q."/>
            <person name="Sharma T."/>
            <person name="Shen D."/>
            <person name="Roswanjaya Y."/>
            <person name="Wardhani T."/>
            <person name="Kalhor M.S."/>
            <person name="Jansen J."/>
            <person name="Van den Hoogen J."/>
            <person name="Gungor B."/>
            <person name="Hartog M."/>
            <person name="Hontelez J."/>
            <person name="Verver J."/>
            <person name="Yang W.-C."/>
            <person name="Schijlen E."/>
            <person name="Repin R."/>
            <person name="Schilthuizen M."/>
            <person name="Schranz E."/>
            <person name="Heidstra R."/>
            <person name="Miyata K."/>
            <person name="Fedorova E."/>
            <person name="Kohlen W."/>
            <person name="Bisseling T."/>
            <person name="Smit S."/>
            <person name="Geurts R."/>
        </authorList>
    </citation>
    <scope>NUCLEOTIDE SEQUENCE [LARGE SCALE GENOMIC DNA]</scope>
    <source>
        <strain evidence="11">cv. RG33-2</strain>
    </source>
</reference>
<gene>
    <name evidence="10" type="ORF">TorRG33x02_036880</name>
</gene>
<evidence type="ECO:0000256" key="5">
    <source>
        <dbReference type="ARBA" id="ARBA00022737"/>
    </source>
</evidence>
<dbReference type="PANTHER" id="PTHR48063">
    <property type="entry name" value="LRR RECEPTOR-LIKE KINASE"/>
    <property type="match status" value="1"/>
</dbReference>
<keyword evidence="5" id="KW-0677">Repeat</keyword>
<evidence type="ECO:0000256" key="9">
    <source>
        <dbReference type="ARBA" id="ARBA00023180"/>
    </source>
</evidence>
<dbReference type="OrthoDB" id="1194313at2759"/>
<protein>
    <submittedName>
        <fullName evidence="10">LRR domain containing protein</fullName>
    </submittedName>
</protein>
<evidence type="ECO:0000313" key="11">
    <source>
        <dbReference type="Proteomes" id="UP000237000"/>
    </source>
</evidence>
<dbReference type="SUPFAM" id="SSF52058">
    <property type="entry name" value="L domain-like"/>
    <property type="match status" value="1"/>
</dbReference>
<evidence type="ECO:0000256" key="7">
    <source>
        <dbReference type="ARBA" id="ARBA00023136"/>
    </source>
</evidence>
<keyword evidence="7" id="KW-0472">Membrane</keyword>
<comment type="caution">
    <text evidence="10">The sequence shown here is derived from an EMBL/GenBank/DDBJ whole genome shotgun (WGS) entry which is preliminary data.</text>
</comment>
<evidence type="ECO:0000256" key="2">
    <source>
        <dbReference type="ARBA" id="ARBA00022614"/>
    </source>
</evidence>
<keyword evidence="11" id="KW-1185">Reference proteome</keyword>
<dbReference type="InParanoid" id="A0A2P5FS79"/>
<keyword evidence="8" id="KW-0675">Receptor</keyword>
<keyword evidence="9" id="KW-0325">Glycoprotein</keyword>